<gene>
    <name evidence="3" type="ORF">ACFOWD_06855</name>
</gene>
<dbReference type="InterPro" id="IPR004408">
    <property type="entry name" value="Biotin_CoA_COase_ligase"/>
</dbReference>
<dbReference type="CDD" id="cd16442">
    <property type="entry name" value="BPL"/>
    <property type="match status" value="1"/>
</dbReference>
<dbReference type="EMBL" id="JBHSCY010000001">
    <property type="protein sequence ID" value="MFC4268620.1"/>
    <property type="molecule type" value="Genomic_DNA"/>
</dbReference>
<keyword evidence="1 3" id="KW-0436">Ligase</keyword>
<comment type="caution">
    <text evidence="3">The sequence shown here is derived from an EMBL/GenBank/DDBJ whole genome shotgun (WGS) entry which is preliminary data.</text>
</comment>
<dbReference type="GO" id="GO:0004077">
    <property type="term" value="F:biotin--[biotin carboxyl-carrier protein] ligase activity"/>
    <property type="evidence" value="ECO:0007669"/>
    <property type="project" value="UniProtKB-EC"/>
</dbReference>
<dbReference type="SUPFAM" id="SSF55681">
    <property type="entry name" value="Class II aaRS and biotin synthetases"/>
    <property type="match status" value="1"/>
</dbReference>
<evidence type="ECO:0000259" key="2">
    <source>
        <dbReference type="PROSITE" id="PS51733"/>
    </source>
</evidence>
<organism evidence="3 4">
    <name type="scientific">Polaribacter marinivivus</name>
    <dbReference type="NCBI Taxonomy" id="1524260"/>
    <lineage>
        <taxon>Bacteria</taxon>
        <taxon>Pseudomonadati</taxon>
        <taxon>Bacteroidota</taxon>
        <taxon>Flavobacteriia</taxon>
        <taxon>Flavobacteriales</taxon>
        <taxon>Flavobacteriaceae</taxon>
    </lineage>
</organism>
<sequence length="242" mass="27548">MKIIKLDAIDSTNSFLKELNKDSSLENFTIVVTKNQQKGRGQRDANWYSEPFKNLTFSVLVNELKLKTNEAKYINFAVSLAIFKVLEIYKIPNLFIKWPNDIMSANKKICGILIENSLSNNKINNSIIGIGLNVNQVNFPNLERVSSLNNILGYELNLDDLLIDLIKQLKFQFELLNKKLFSNLENEYLAVLYKKDIPSMFKTDKGITFLGKIIGIATNGNLLVESENNGVEEFAIKEISFL</sequence>
<protein>
    <submittedName>
        <fullName evidence="3">Biotin--[acetyl-CoA-carboxylase] ligase</fullName>
        <ecNumber evidence="3">6.3.4.15</ecNumber>
    </submittedName>
</protein>
<dbReference type="Pfam" id="PF03099">
    <property type="entry name" value="BPL_LplA_LipB"/>
    <property type="match status" value="1"/>
</dbReference>
<proteinExistence type="predicted"/>
<evidence type="ECO:0000313" key="3">
    <source>
        <dbReference type="EMBL" id="MFC4268620.1"/>
    </source>
</evidence>
<dbReference type="PROSITE" id="PS51733">
    <property type="entry name" value="BPL_LPL_CATALYTIC"/>
    <property type="match status" value="1"/>
</dbReference>
<dbReference type="NCBIfam" id="TIGR00121">
    <property type="entry name" value="birA_ligase"/>
    <property type="match status" value="1"/>
</dbReference>
<name>A0ABV8R877_9FLAO</name>
<evidence type="ECO:0000256" key="1">
    <source>
        <dbReference type="ARBA" id="ARBA00022598"/>
    </source>
</evidence>
<evidence type="ECO:0000313" key="4">
    <source>
        <dbReference type="Proteomes" id="UP001595826"/>
    </source>
</evidence>
<dbReference type="InterPro" id="IPR004143">
    <property type="entry name" value="BPL_LPL_catalytic"/>
</dbReference>
<dbReference type="InterPro" id="IPR045864">
    <property type="entry name" value="aa-tRNA-synth_II/BPL/LPL"/>
</dbReference>
<dbReference type="RefSeq" id="WP_377409178.1">
    <property type="nucleotide sequence ID" value="NZ_JBHSCY010000001.1"/>
</dbReference>
<accession>A0ABV8R877</accession>
<keyword evidence="4" id="KW-1185">Reference proteome</keyword>
<dbReference type="Proteomes" id="UP001595826">
    <property type="component" value="Unassembled WGS sequence"/>
</dbReference>
<feature type="domain" description="BPL/LPL catalytic" evidence="2">
    <location>
        <begin position="1"/>
        <end position="177"/>
    </location>
</feature>
<dbReference type="EC" id="6.3.4.15" evidence="3"/>
<dbReference type="PANTHER" id="PTHR12835:SF5">
    <property type="entry name" value="BIOTIN--PROTEIN LIGASE"/>
    <property type="match status" value="1"/>
</dbReference>
<dbReference type="Gene3D" id="3.30.930.10">
    <property type="entry name" value="Bira Bifunctional Protein, Domain 2"/>
    <property type="match status" value="1"/>
</dbReference>
<reference evidence="4" key="1">
    <citation type="journal article" date="2019" name="Int. J. Syst. Evol. Microbiol.">
        <title>The Global Catalogue of Microorganisms (GCM) 10K type strain sequencing project: providing services to taxonomists for standard genome sequencing and annotation.</title>
        <authorList>
            <consortium name="The Broad Institute Genomics Platform"/>
            <consortium name="The Broad Institute Genome Sequencing Center for Infectious Disease"/>
            <person name="Wu L."/>
            <person name="Ma J."/>
        </authorList>
    </citation>
    <scope>NUCLEOTIDE SEQUENCE [LARGE SCALE GENOMIC DNA]</scope>
    <source>
        <strain evidence="4">CECT 8655</strain>
    </source>
</reference>
<dbReference type="PANTHER" id="PTHR12835">
    <property type="entry name" value="BIOTIN PROTEIN LIGASE"/>
    <property type="match status" value="1"/>
</dbReference>